<dbReference type="GO" id="GO:0004519">
    <property type="term" value="F:endonuclease activity"/>
    <property type="evidence" value="ECO:0007669"/>
    <property type="project" value="UniProtKB-KW"/>
</dbReference>
<dbReference type="Proteomes" id="UP000294856">
    <property type="component" value="Unassembled WGS sequence"/>
</dbReference>
<protein>
    <submittedName>
        <fullName evidence="3">Restriction endonuclease fold toxin 7 of polymorphic toxin system</fullName>
    </submittedName>
</protein>
<evidence type="ECO:0000259" key="2">
    <source>
        <dbReference type="Pfam" id="PF15649"/>
    </source>
</evidence>
<name>A0A4V2PAH9_9NOCA</name>
<feature type="region of interest" description="Disordered" evidence="1">
    <location>
        <begin position="87"/>
        <end position="130"/>
    </location>
</feature>
<dbReference type="STRING" id="1210063.GCA_001612665_05133"/>
<dbReference type="AlphaFoldDB" id="A0A4V2PAH9"/>
<evidence type="ECO:0000256" key="1">
    <source>
        <dbReference type="SAM" id="MobiDB-lite"/>
    </source>
</evidence>
<proteinExistence type="predicted"/>
<keyword evidence="3" id="KW-0540">Nuclease</keyword>
<dbReference type="OrthoDB" id="4515024at2"/>
<dbReference type="EMBL" id="SMFR01000005">
    <property type="protein sequence ID" value="TCJ93565.1"/>
    <property type="molecule type" value="Genomic_DNA"/>
</dbReference>
<keyword evidence="4" id="KW-1185">Reference proteome</keyword>
<evidence type="ECO:0000313" key="3">
    <source>
        <dbReference type="EMBL" id="TCJ93565.1"/>
    </source>
</evidence>
<dbReference type="Pfam" id="PF15649">
    <property type="entry name" value="Tox-REase-7"/>
    <property type="match status" value="1"/>
</dbReference>
<comment type="caution">
    <text evidence="3">The sequence shown here is derived from an EMBL/GenBank/DDBJ whole genome shotgun (WGS) entry which is preliminary data.</text>
</comment>
<evidence type="ECO:0000313" key="4">
    <source>
        <dbReference type="Proteomes" id="UP000294856"/>
    </source>
</evidence>
<keyword evidence="3" id="KW-0378">Hydrolase</keyword>
<reference evidence="3 4" key="1">
    <citation type="submission" date="2019-03" db="EMBL/GenBank/DDBJ databases">
        <title>Genomic Encyclopedia of Type Strains, Phase IV (KMG-IV): sequencing the most valuable type-strain genomes for metagenomic binning, comparative biology and taxonomic classification.</title>
        <authorList>
            <person name="Goeker M."/>
        </authorList>
    </citation>
    <scope>NUCLEOTIDE SEQUENCE [LARGE SCALE GENOMIC DNA]</scope>
    <source>
        <strain evidence="3 4">DSM 44684</strain>
    </source>
</reference>
<sequence length="432" mass="46887">MAELDVNPEAFYELSGAYSLASRSATTALTNMDQELRDATHISGNDNSGALWAQGYWTSGIEAVVTAGKATDVLAKMAALIRQSGVNHDQSENAEDYNTGKQLPSSDPGAKTFVHRPLKSPSGGTRPKPVGWEIVMGLTTKWIDGNADRMQSVATSWQTVASVYSTLDTDLNPKMKTLACSTSEEIPDIDEAHKSVVGGLEILGDALRQQAGAVDGYAVVLRAAQEGAEWEMQLQTVTQAINTVNAATIGRPIKKLILDAAEAEIEHSRNKIQRMLDGLADAQRVSCGTFTAVSATVVSAVNTNFTPILNKQLKNPPPPTKPATARRNKLEGAKAEARAGIDTNKTKESIPSVTGRRNAVPDDLDHTTKRLTEVKNVQYQSYDNQLKDDMAYCQANGYQFVLITDHNTRLTQELQDLVNQGKIKHTTMDFRS</sequence>
<feature type="region of interest" description="Disordered" evidence="1">
    <location>
        <begin position="340"/>
        <end position="363"/>
    </location>
</feature>
<feature type="domain" description="Tox-REase-7" evidence="2">
    <location>
        <begin position="332"/>
        <end position="414"/>
    </location>
</feature>
<keyword evidence="3" id="KW-0255">Endonuclease</keyword>
<gene>
    <name evidence="3" type="ORF">DFR71_5415</name>
</gene>
<organism evidence="3 4">
    <name type="scientific">Nocardia alba</name>
    <dbReference type="NCBI Taxonomy" id="225051"/>
    <lineage>
        <taxon>Bacteria</taxon>
        <taxon>Bacillati</taxon>
        <taxon>Actinomycetota</taxon>
        <taxon>Actinomycetes</taxon>
        <taxon>Mycobacteriales</taxon>
        <taxon>Nocardiaceae</taxon>
        <taxon>Nocardia</taxon>
    </lineage>
</organism>
<accession>A0A4V2PAH9</accession>
<dbReference type="InterPro" id="IPR028903">
    <property type="entry name" value="Tox-REase-7_dom"/>
</dbReference>
<dbReference type="RefSeq" id="WP_067456354.1">
    <property type="nucleotide sequence ID" value="NZ_SMFR01000005.1"/>
</dbReference>